<dbReference type="Proteomes" id="UP001249851">
    <property type="component" value="Unassembled WGS sequence"/>
</dbReference>
<keyword evidence="2" id="KW-1185">Reference proteome</keyword>
<dbReference type="AlphaFoldDB" id="A0AAD9PYQ7"/>
<proteinExistence type="predicted"/>
<evidence type="ECO:0008006" key="3">
    <source>
        <dbReference type="Google" id="ProtNLM"/>
    </source>
</evidence>
<evidence type="ECO:0000313" key="1">
    <source>
        <dbReference type="EMBL" id="KAK2551543.1"/>
    </source>
</evidence>
<gene>
    <name evidence="1" type="ORF">P5673_027514</name>
</gene>
<dbReference type="PANTHER" id="PTHR33332">
    <property type="entry name" value="REVERSE TRANSCRIPTASE DOMAIN-CONTAINING PROTEIN"/>
    <property type="match status" value="1"/>
</dbReference>
<reference evidence="1" key="1">
    <citation type="journal article" date="2023" name="G3 (Bethesda)">
        <title>Whole genome assembly and annotation of the endangered Caribbean coral Acropora cervicornis.</title>
        <authorList>
            <person name="Selwyn J.D."/>
            <person name="Vollmer S.V."/>
        </authorList>
    </citation>
    <scope>NUCLEOTIDE SEQUENCE</scope>
    <source>
        <strain evidence="1">K2</strain>
    </source>
</reference>
<comment type="caution">
    <text evidence="1">The sequence shown here is derived from an EMBL/GenBank/DDBJ whole genome shotgun (WGS) entry which is preliminary data.</text>
</comment>
<accession>A0AAD9PYQ7</accession>
<dbReference type="EMBL" id="JARQWQ010000096">
    <property type="protein sequence ID" value="KAK2551543.1"/>
    <property type="molecule type" value="Genomic_DNA"/>
</dbReference>
<evidence type="ECO:0000313" key="2">
    <source>
        <dbReference type="Proteomes" id="UP001249851"/>
    </source>
</evidence>
<reference evidence="1" key="2">
    <citation type="journal article" date="2023" name="Science">
        <title>Genomic signatures of disease resistance in endangered staghorn corals.</title>
        <authorList>
            <person name="Vollmer S.V."/>
            <person name="Selwyn J.D."/>
            <person name="Despard B.A."/>
            <person name="Roesel C.L."/>
        </authorList>
    </citation>
    <scope>NUCLEOTIDE SEQUENCE</scope>
    <source>
        <strain evidence="1">K2</strain>
    </source>
</reference>
<feature type="non-terminal residue" evidence="1">
    <location>
        <position position="1"/>
    </location>
</feature>
<sequence>MYITNLLDADLHRKRFNESFTGAVSRLLDTGGPSVNVRQFSSRKFTSEHFILQAISEGFMLKQLRDLKVKKATGLDGIPARFLRDNGAVIALTVTFLVNLSLRDRVYGFWYATGCQAIDGIDITVGGESVKCCDAFKYLGVILDSSLSLNQHIDHVKKKVSKMLGIFSRARPSLTIKSANRVFKSMILPILDYCGAVFHRCGKGNEECLESLQRRCGRIVLNAAHWFTEQMCTSLGWDTREERNISLNWFKSASREWPQIHDYDTRNKDKLVVNRVKLESTKRVFFYKGTDKSSESQNNNNIFYQRGEFPCVVGHVDGTYSRIQAPCGNKNRYVAPMTAMFSGPPIFAIILRKTITHWMMEFFWGTVFPTMMTLYSNPSSPAQVAYYERHCKTRVIIEQFFGCWKCRFRILHSEIGMAPEKECINIGASAVLFTIAIILNEAMEDGYAADEMNVGNVCCGADQGQAERNHICQTYFCWTSFNDRTQKYLATE</sequence>
<protein>
    <recommendedName>
        <fullName evidence="3">DDE Tnp4 domain-containing protein</fullName>
    </recommendedName>
</protein>
<name>A0AAD9PYQ7_ACRCE</name>
<organism evidence="1 2">
    <name type="scientific">Acropora cervicornis</name>
    <name type="common">Staghorn coral</name>
    <dbReference type="NCBI Taxonomy" id="6130"/>
    <lineage>
        <taxon>Eukaryota</taxon>
        <taxon>Metazoa</taxon>
        <taxon>Cnidaria</taxon>
        <taxon>Anthozoa</taxon>
        <taxon>Hexacorallia</taxon>
        <taxon>Scleractinia</taxon>
        <taxon>Astrocoeniina</taxon>
        <taxon>Acroporidae</taxon>
        <taxon>Acropora</taxon>
    </lineage>
</organism>